<evidence type="ECO:0000313" key="17">
    <source>
        <dbReference type="EMBL" id="ALO71074.1"/>
    </source>
</evidence>
<evidence type="ECO:0000256" key="11">
    <source>
        <dbReference type="ARBA" id="ARBA00023027"/>
    </source>
</evidence>
<feature type="transmembrane region" description="Helical" evidence="16">
    <location>
        <begin position="80"/>
        <end position="99"/>
    </location>
</feature>
<evidence type="ECO:0000256" key="10">
    <source>
        <dbReference type="ARBA" id="ARBA00022989"/>
    </source>
</evidence>
<dbReference type="InterPro" id="IPR050269">
    <property type="entry name" value="ComplexI_Subunit6"/>
</dbReference>
<keyword evidence="11" id="KW-0520">NAD</keyword>
<dbReference type="EC" id="7.1.1.2" evidence="3"/>
<comment type="catalytic activity">
    <reaction evidence="15">
        <text>a ubiquinone + NADH + 5 H(+)(in) = a ubiquinol + NAD(+) + 4 H(+)(out)</text>
        <dbReference type="Rhea" id="RHEA:29091"/>
        <dbReference type="Rhea" id="RHEA-COMP:9565"/>
        <dbReference type="Rhea" id="RHEA-COMP:9566"/>
        <dbReference type="ChEBI" id="CHEBI:15378"/>
        <dbReference type="ChEBI" id="CHEBI:16389"/>
        <dbReference type="ChEBI" id="CHEBI:17976"/>
        <dbReference type="ChEBI" id="CHEBI:57540"/>
        <dbReference type="ChEBI" id="CHEBI:57945"/>
        <dbReference type="EC" id="7.1.1.2"/>
    </reaction>
</comment>
<dbReference type="PANTHER" id="PTHR11435:SF1">
    <property type="entry name" value="NADH-UBIQUINONE OXIDOREDUCTASE CHAIN 6"/>
    <property type="match status" value="1"/>
</dbReference>
<organism evidence="17">
    <name type="scientific">Pselaphinae sp. 7 EF-2015</name>
    <dbReference type="NCBI Taxonomy" id="1756861"/>
    <lineage>
        <taxon>Eukaryota</taxon>
        <taxon>Metazoa</taxon>
        <taxon>Ecdysozoa</taxon>
        <taxon>Arthropoda</taxon>
        <taxon>Hexapoda</taxon>
        <taxon>Insecta</taxon>
        <taxon>Pterygota</taxon>
        <taxon>Neoptera</taxon>
        <taxon>Endopterygota</taxon>
        <taxon>Coleoptera</taxon>
        <taxon>Polyphaga</taxon>
        <taxon>Staphyliniformia</taxon>
        <taxon>Staphylinidae</taxon>
        <taxon>Omaliinae group</taxon>
        <taxon>Pselaphinae</taxon>
    </lineage>
</organism>
<evidence type="ECO:0000256" key="14">
    <source>
        <dbReference type="ARBA" id="ARBA00031019"/>
    </source>
</evidence>
<evidence type="ECO:0000256" key="4">
    <source>
        <dbReference type="ARBA" id="ARBA00021095"/>
    </source>
</evidence>
<accession>A0A0S2M8Q9</accession>
<evidence type="ECO:0000256" key="6">
    <source>
        <dbReference type="ARBA" id="ARBA00022660"/>
    </source>
</evidence>
<dbReference type="PANTHER" id="PTHR11435">
    <property type="entry name" value="NADH UBIQUINONE OXIDOREDUCTASE SUBUNIT ND6"/>
    <property type="match status" value="1"/>
</dbReference>
<gene>
    <name evidence="17" type="primary">nad6</name>
</gene>
<geneLocation type="mitochondrion" evidence="17"/>
<keyword evidence="7 16" id="KW-0812">Transmembrane</keyword>
<keyword evidence="12 17" id="KW-0496">Mitochondrion</keyword>
<reference evidence="17" key="1">
    <citation type="submission" date="2015-09" db="EMBL/GenBank/DDBJ databases">
        <title>Staphyliniformia phylogenetics from de novo mitogenomic assemblies.</title>
        <authorList>
            <person name="Favreau E.A."/>
            <person name="Linard B."/>
            <person name="Vogler A.P."/>
        </authorList>
    </citation>
    <scope>NUCLEOTIDE SEQUENCE</scope>
</reference>
<evidence type="ECO:0000256" key="15">
    <source>
        <dbReference type="ARBA" id="ARBA00049551"/>
    </source>
</evidence>
<keyword evidence="9" id="KW-0249">Electron transport</keyword>
<dbReference type="AlphaFoldDB" id="A0A0S2M8Q9"/>
<feature type="transmembrane region" description="Helical" evidence="16">
    <location>
        <begin position="45"/>
        <end position="68"/>
    </location>
</feature>
<keyword evidence="6" id="KW-0679">Respiratory chain</keyword>
<evidence type="ECO:0000256" key="12">
    <source>
        <dbReference type="ARBA" id="ARBA00023128"/>
    </source>
</evidence>
<dbReference type="GO" id="GO:0008137">
    <property type="term" value="F:NADH dehydrogenase (ubiquinone) activity"/>
    <property type="evidence" value="ECO:0007669"/>
    <property type="project" value="UniProtKB-EC"/>
</dbReference>
<keyword evidence="5" id="KW-0813">Transport</keyword>
<evidence type="ECO:0000256" key="5">
    <source>
        <dbReference type="ARBA" id="ARBA00022448"/>
    </source>
</evidence>
<evidence type="ECO:0000256" key="9">
    <source>
        <dbReference type="ARBA" id="ARBA00022982"/>
    </source>
</evidence>
<evidence type="ECO:0000256" key="7">
    <source>
        <dbReference type="ARBA" id="ARBA00022692"/>
    </source>
</evidence>
<name>A0A0S2M8Q9_9COLE</name>
<evidence type="ECO:0000256" key="3">
    <source>
        <dbReference type="ARBA" id="ARBA00012944"/>
    </source>
</evidence>
<evidence type="ECO:0000256" key="16">
    <source>
        <dbReference type="SAM" id="Phobius"/>
    </source>
</evidence>
<keyword evidence="8" id="KW-1278">Translocase</keyword>
<evidence type="ECO:0000256" key="2">
    <source>
        <dbReference type="ARBA" id="ARBA00005698"/>
    </source>
</evidence>
<keyword evidence="10 16" id="KW-1133">Transmembrane helix</keyword>
<feature type="transmembrane region" description="Helical" evidence="16">
    <location>
        <begin position="128"/>
        <end position="148"/>
    </location>
</feature>
<dbReference type="EMBL" id="KT780688">
    <property type="protein sequence ID" value="ALO71074.1"/>
    <property type="molecule type" value="Genomic_DNA"/>
</dbReference>
<evidence type="ECO:0000256" key="1">
    <source>
        <dbReference type="ARBA" id="ARBA00004225"/>
    </source>
</evidence>
<keyword evidence="13 16" id="KW-0472">Membrane</keyword>
<protein>
    <recommendedName>
        <fullName evidence="4">NADH-ubiquinone oxidoreductase chain 6</fullName>
        <ecNumber evidence="3">7.1.1.2</ecNumber>
    </recommendedName>
    <alternativeName>
        <fullName evidence="14">NADH dehydrogenase subunit 6</fullName>
    </alternativeName>
</protein>
<dbReference type="GO" id="GO:0031966">
    <property type="term" value="C:mitochondrial membrane"/>
    <property type="evidence" value="ECO:0007669"/>
    <property type="project" value="UniProtKB-SubCell"/>
</dbReference>
<comment type="similarity">
    <text evidence="2">Belongs to the complex I subunit 6 family.</text>
</comment>
<comment type="subcellular location">
    <subcellularLocation>
        <location evidence="1">Mitochondrion membrane</location>
        <topology evidence="1">Multi-pass membrane protein</topology>
    </subcellularLocation>
</comment>
<proteinExistence type="inferred from homology"/>
<sequence length="158" mass="18969">MILSSLMFLFSILFLFLNHPLSMGLMLFIQTILTSLIIGMLINNFWFSYILFLIFINGMLILFMYMINTASNEMLKISKSLILMIMILVSLLFMNWMIMDHMIFNITNLNHNNINFYFYKYFSYPNNMFIMFIMFYLFITLMVSLKIINIKYGPIRKI</sequence>
<evidence type="ECO:0000256" key="8">
    <source>
        <dbReference type="ARBA" id="ARBA00022967"/>
    </source>
</evidence>
<evidence type="ECO:0000256" key="13">
    <source>
        <dbReference type="ARBA" id="ARBA00023136"/>
    </source>
</evidence>